<dbReference type="PROSITE" id="PS51371">
    <property type="entry name" value="CBS"/>
    <property type="match status" value="2"/>
</dbReference>
<dbReference type="Gene3D" id="3.10.580.10">
    <property type="entry name" value="CBS-domain"/>
    <property type="match status" value="1"/>
</dbReference>
<name>A0A6N9TXS0_DISTH</name>
<keyword evidence="1 2" id="KW-0129">CBS domain</keyword>
<comment type="caution">
    <text evidence="4">The sequence shown here is derived from an EMBL/GenBank/DDBJ whole genome shotgun (WGS) entry which is preliminary data.</text>
</comment>
<evidence type="ECO:0000259" key="3">
    <source>
        <dbReference type="PROSITE" id="PS51371"/>
    </source>
</evidence>
<protein>
    <submittedName>
        <fullName evidence="4">CBS domain-containing protein</fullName>
    </submittedName>
</protein>
<dbReference type="InterPro" id="IPR051257">
    <property type="entry name" value="Diverse_CBS-Domain"/>
</dbReference>
<dbReference type="Proteomes" id="UP000469346">
    <property type="component" value="Unassembled WGS sequence"/>
</dbReference>
<dbReference type="InterPro" id="IPR000644">
    <property type="entry name" value="CBS_dom"/>
</dbReference>
<dbReference type="PANTHER" id="PTHR43080:SF26">
    <property type="entry name" value="REGULATORY PROTEIN"/>
    <property type="match status" value="1"/>
</dbReference>
<feature type="domain" description="CBS" evidence="3">
    <location>
        <begin position="83"/>
        <end position="141"/>
    </location>
</feature>
<evidence type="ECO:0000256" key="1">
    <source>
        <dbReference type="ARBA" id="ARBA00023122"/>
    </source>
</evidence>
<organism evidence="4 5">
    <name type="scientific">Dissulfurirhabdus thermomarina</name>
    <dbReference type="NCBI Taxonomy" id="1765737"/>
    <lineage>
        <taxon>Bacteria</taxon>
        <taxon>Deltaproteobacteria</taxon>
        <taxon>Dissulfurirhabdaceae</taxon>
        <taxon>Dissulfurirhabdus</taxon>
    </lineage>
</organism>
<feature type="domain" description="CBS" evidence="3">
    <location>
        <begin position="7"/>
        <end position="64"/>
    </location>
</feature>
<proteinExistence type="predicted"/>
<keyword evidence="5" id="KW-1185">Reference proteome</keyword>
<evidence type="ECO:0000313" key="5">
    <source>
        <dbReference type="Proteomes" id="UP000469346"/>
    </source>
</evidence>
<accession>A0A6N9TXS0</accession>
<evidence type="ECO:0000256" key="2">
    <source>
        <dbReference type="PROSITE-ProRule" id="PRU00703"/>
    </source>
</evidence>
<dbReference type="InterPro" id="IPR046342">
    <property type="entry name" value="CBS_dom_sf"/>
</dbReference>
<dbReference type="Pfam" id="PF00571">
    <property type="entry name" value="CBS"/>
    <property type="match status" value="2"/>
</dbReference>
<gene>
    <name evidence="4" type="ORF">G3N55_10535</name>
</gene>
<reference evidence="4 5" key="1">
    <citation type="submission" date="2020-02" db="EMBL/GenBank/DDBJ databases">
        <title>Comparative genomics of sulfur disproportionating microorganisms.</title>
        <authorList>
            <person name="Ward L.M."/>
            <person name="Bertran E."/>
            <person name="Johnston D.T."/>
        </authorList>
    </citation>
    <scope>NUCLEOTIDE SEQUENCE [LARGE SCALE GENOMIC DNA]</scope>
    <source>
        <strain evidence="4 5">DSM 100025</strain>
    </source>
</reference>
<dbReference type="PANTHER" id="PTHR43080">
    <property type="entry name" value="CBS DOMAIN-CONTAINING PROTEIN CBSX3, MITOCHONDRIAL"/>
    <property type="match status" value="1"/>
</dbReference>
<dbReference type="EMBL" id="JAAGRR010000142">
    <property type="protein sequence ID" value="NDY43276.1"/>
    <property type="molecule type" value="Genomic_DNA"/>
</dbReference>
<sequence length="219" mass="23622">MYVADHMTRDPVAVGPDLSIAEARSILASRDFRHLPVVEAGGRLVGVVTDRDLRSAYPSTVLPEDRRRAALAEVERTPVRRVMSPDPAVLSPLSTLDDALVLLDRLRVGALPVVEIGGRLVGILSIRDLIRAYGRLFGLGEKGGALVAVRDTGEADLLTRIVHVLEREGVSFTRLVRPGPEAGRGRVYVRVRTLNLRAVHAALAAAGLEVVTEGRPDVP</sequence>
<dbReference type="SMART" id="SM00116">
    <property type="entry name" value="CBS"/>
    <property type="match status" value="2"/>
</dbReference>
<dbReference type="AlphaFoldDB" id="A0A6N9TXS0"/>
<dbReference type="CDD" id="cd04584">
    <property type="entry name" value="CBS_pair_AcuB_like"/>
    <property type="match status" value="1"/>
</dbReference>
<evidence type="ECO:0000313" key="4">
    <source>
        <dbReference type="EMBL" id="NDY43276.1"/>
    </source>
</evidence>
<dbReference type="SUPFAM" id="SSF54631">
    <property type="entry name" value="CBS-domain pair"/>
    <property type="match status" value="1"/>
</dbReference>